<name>A0ABW0I7I6_9BACT</name>
<reference evidence="3" key="1">
    <citation type="journal article" date="2019" name="Int. J. Syst. Evol. Microbiol.">
        <title>The Global Catalogue of Microorganisms (GCM) 10K type strain sequencing project: providing services to taxonomists for standard genome sequencing and annotation.</title>
        <authorList>
            <consortium name="The Broad Institute Genomics Platform"/>
            <consortium name="The Broad Institute Genome Sequencing Center for Infectious Disease"/>
            <person name="Wu L."/>
            <person name="Ma J."/>
        </authorList>
    </citation>
    <scope>NUCLEOTIDE SEQUENCE [LARGE SCALE GENOMIC DNA]</scope>
    <source>
        <strain evidence="3">CCUG 55250</strain>
    </source>
</reference>
<keyword evidence="3" id="KW-1185">Reference proteome</keyword>
<dbReference type="RefSeq" id="WP_379841622.1">
    <property type="nucleotide sequence ID" value="NZ_JBHSMA010000001.1"/>
</dbReference>
<gene>
    <name evidence="2" type="ORF">ACFPMF_04700</name>
</gene>
<proteinExistence type="predicted"/>
<feature type="signal peptide" evidence="1">
    <location>
        <begin position="1"/>
        <end position="24"/>
    </location>
</feature>
<organism evidence="2 3">
    <name type="scientific">Larkinella bovis</name>
    <dbReference type="NCBI Taxonomy" id="683041"/>
    <lineage>
        <taxon>Bacteria</taxon>
        <taxon>Pseudomonadati</taxon>
        <taxon>Bacteroidota</taxon>
        <taxon>Cytophagia</taxon>
        <taxon>Cytophagales</taxon>
        <taxon>Spirosomataceae</taxon>
        <taxon>Larkinella</taxon>
    </lineage>
</organism>
<dbReference type="EMBL" id="JBHSMA010000001">
    <property type="protein sequence ID" value="MFC5408593.1"/>
    <property type="molecule type" value="Genomic_DNA"/>
</dbReference>
<evidence type="ECO:0000256" key="1">
    <source>
        <dbReference type="SAM" id="SignalP"/>
    </source>
</evidence>
<evidence type="ECO:0000313" key="3">
    <source>
        <dbReference type="Proteomes" id="UP001596106"/>
    </source>
</evidence>
<sequence>MMYRYLSRCVRLMLCLLLSGAGWSQSVDLADLKKVKLSGGLSVNTLYNSYNPTGAAPLSYFVSGNLSLQALGTVIPVTLTYSSRKFTYSQPFSYNQIGIHPTYKWATAHLGMSNMTFSPYSLNGHQFSGVGFDLVPGKWKISTMYGRLIKAQKAANATPAAFQRTGMGLQASWQNEKFRAGVTTFYASDNPNSVSIPVRPDSTAPFEQPTPLSNMVIGANFGTNLFNFLQFDVEYTNSVLERNRTISEKGTANSPAAFLWRPNATAESYHAVKSTLNANLKRTNTIIGVGYERVDPNYLTLGGYFFTNDFENVTLNFTQPFWAGKISTSGSIGVQWDDLKNVKSSAQRRLVGNLNVIATPIPRLNLSFNYSSFQAYTFIRNSIQNITRLSPLEQLDTLNFTQITQNVGLNAIYQLKNTETVMQNIMVNGSVMGAVNKQGDLIRRGQLSQVYNGTVTYSYGLPRQFLTMSTGLNVMDSYISRNTFRSIGPTVGLNKGFFKNTLTGALTASYLFATAQLSKNHITNTRLTVSYIAQERHNFTFMLANVLQSGSSTSPDLGSSASTGNFTTATLGYTTRF</sequence>
<accession>A0ABW0I7I6</accession>
<feature type="chain" id="PRO_5047068119" evidence="1">
    <location>
        <begin position="25"/>
        <end position="577"/>
    </location>
</feature>
<dbReference type="Proteomes" id="UP001596106">
    <property type="component" value="Unassembled WGS sequence"/>
</dbReference>
<protein>
    <submittedName>
        <fullName evidence="2">Uncharacterized protein</fullName>
    </submittedName>
</protein>
<keyword evidence="1" id="KW-0732">Signal</keyword>
<evidence type="ECO:0000313" key="2">
    <source>
        <dbReference type="EMBL" id="MFC5408593.1"/>
    </source>
</evidence>
<comment type="caution">
    <text evidence="2">The sequence shown here is derived from an EMBL/GenBank/DDBJ whole genome shotgun (WGS) entry which is preliminary data.</text>
</comment>